<protein>
    <recommendedName>
        <fullName evidence="3">histidine kinase</fullName>
        <ecNumber evidence="3">2.7.13.3</ecNumber>
    </recommendedName>
</protein>
<comment type="subcellular location">
    <subcellularLocation>
        <location evidence="2">Membrane</location>
    </subcellularLocation>
</comment>
<evidence type="ECO:0000256" key="10">
    <source>
        <dbReference type="ARBA" id="ARBA00023136"/>
    </source>
</evidence>
<evidence type="ECO:0000256" key="9">
    <source>
        <dbReference type="ARBA" id="ARBA00023012"/>
    </source>
</evidence>
<evidence type="ECO:0000256" key="4">
    <source>
        <dbReference type="ARBA" id="ARBA00022553"/>
    </source>
</evidence>
<dbReference type="InterPro" id="IPR005467">
    <property type="entry name" value="His_kinase_dom"/>
</dbReference>
<evidence type="ECO:0000256" key="1">
    <source>
        <dbReference type="ARBA" id="ARBA00000085"/>
    </source>
</evidence>
<dbReference type="InterPro" id="IPR050428">
    <property type="entry name" value="TCS_sensor_his_kinase"/>
</dbReference>
<feature type="domain" description="HAMP" evidence="13">
    <location>
        <begin position="196"/>
        <end position="247"/>
    </location>
</feature>
<comment type="caution">
    <text evidence="14">The sequence shown here is derived from an EMBL/GenBank/DDBJ whole genome shotgun (WGS) entry which is preliminary data.</text>
</comment>
<dbReference type="PROSITE" id="PS50109">
    <property type="entry name" value="HIS_KIN"/>
    <property type="match status" value="1"/>
</dbReference>
<evidence type="ECO:0000256" key="8">
    <source>
        <dbReference type="ARBA" id="ARBA00022989"/>
    </source>
</evidence>
<dbReference type="PANTHER" id="PTHR45436">
    <property type="entry name" value="SENSOR HISTIDINE KINASE YKOH"/>
    <property type="match status" value="1"/>
</dbReference>
<evidence type="ECO:0000259" key="12">
    <source>
        <dbReference type="PROSITE" id="PS50109"/>
    </source>
</evidence>
<organism evidence="14 15">
    <name type="scientific">Georgfuchsia toluolica</name>
    <dbReference type="NCBI Taxonomy" id="424218"/>
    <lineage>
        <taxon>Bacteria</taxon>
        <taxon>Pseudomonadati</taxon>
        <taxon>Pseudomonadota</taxon>
        <taxon>Betaproteobacteria</taxon>
        <taxon>Nitrosomonadales</taxon>
        <taxon>Sterolibacteriaceae</taxon>
        <taxon>Georgfuchsia</taxon>
    </lineage>
</organism>
<dbReference type="InterPro" id="IPR004358">
    <property type="entry name" value="Sig_transdc_His_kin-like_C"/>
</dbReference>
<evidence type="ECO:0000256" key="7">
    <source>
        <dbReference type="ARBA" id="ARBA00022777"/>
    </source>
</evidence>
<feature type="domain" description="Histidine kinase" evidence="12">
    <location>
        <begin position="255"/>
        <end position="458"/>
    </location>
</feature>
<dbReference type="GO" id="GO:0000160">
    <property type="term" value="P:phosphorelay signal transduction system"/>
    <property type="evidence" value="ECO:0007669"/>
    <property type="project" value="UniProtKB-KW"/>
</dbReference>
<dbReference type="InterPro" id="IPR003660">
    <property type="entry name" value="HAMP_dom"/>
</dbReference>
<dbReference type="PANTHER" id="PTHR45436:SF5">
    <property type="entry name" value="SENSOR HISTIDINE KINASE TRCS"/>
    <property type="match status" value="1"/>
</dbReference>
<gene>
    <name evidence="14" type="ORF">GTOL_10254</name>
</gene>
<evidence type="ECO:0000256" key="11">
    <source>
        <dbReference type="SAM" id="Phobius"/>
    </source>
</evidence>
<evidence type="ECO:0000259" key="13">
    <source>
        <dbReference type="PROSITE" id="PS50885"/>
    </source>
</evidence>
<evidence type="ECO:0000256" key="6">
    <source>
        <dbReference type="ARBA" id="ARBA00022692"/>
    </source>
</evidence>
<dbReference type="EMBL" id="CAJQUM010000001">
    <property type="protein sequence ID" value="CAG4882372.1"/>
    <property type="molecule type" value="Genomic_DNA"/>
</dbReference>
<evidence type="ECO:0000313" key="15">
    <source>
        <dbReference type="Proteomes" id="UP000742786"/>
    </source>
</evidence>
<dbReference type="AlphaFoldDB" id="A0A916J1P9"/>
<evidence type="ECO:0000313" key="14">
    <source>
        <dbReference type="EMBL" id="CAG4882372.1"/>
    </source>
</evidence>
<proteinExistence type="predicted"/>
<evidence type="ECO:0000256" key="2">
    <source>
        <dbReference type="ARBA" id="ARBA00004370"/>
    </source>
</evidence>
<dbReference type="PROSITE" id="PS50885">
    <property type="entry name" value="HAMP"/>
    <property type="match status" value="1"/>
</dbReference>
<dbReference type="Pfam" id="PF02518">
    <property type="entry name" value="HATPase_c"/>
    <property type="match status" value="1"/>
</dbReference>
<dbReference type="SMART" id="SM00387">
    <property type="entry name" value="HATPase_c"/>
    <property type="match status" value="1"/>
</dbReference>
<keyword evidence="9" id="KW-0902">Two-component regulatory system</keyword>
<dbReference type="PRINTS" id="PR00344">
    <property type="entry name" value="BCTRLSENSOR"/>
</dbReference>
<dbReference type="SUPFAM" id="SSF55874">
    <property type="entry name" value="ATPase domain of HSP90 chaperone/DNA topoisomerase II/histidine kinase"/>
    <property type="match status" value="1"/>
</dbReference>
<keyword evidence="4" id="KW-0597">Phosphoprotein</keyword>
<keyword evidence="7 14" id="KW-0418">Kinase</keyword>
<dbReference type="Proteomes" id="UP000742786">
    <property type="component" value="Unassembled WGS sequence"/>
</dbReference>
<dbReference type="Gene3D" id="3.30.565.10">
    <property type="entry name" value="Histidine kinase-like ATPase, C-terminal domain"/>
    <property type="match status" value="1"/>
</dbReference>
<keyword evidence="15" id="KW-1185">Reference proteome</keyword>
<dbReference type="EC" id="2.7.13.3" evidence="3"/>
<feature type="transmembrane region" description="Helical" evidence="11">
    <location>
        <begin position="12"/>
        <end position="33"/>
    </location>
</feature>
<dbReference type="GO" id="GO:0005886">
    <property type="term" value="C:plasma membrane"/>
    <property type="evidence" value="ECO:0007669"/>
    <property type="project" value="TreeGrafter"/>
</dbReference>
<dbReference type="Gene3D" id="1.10.287.130">
    <property type="match status" value="1"/>
</dbReference>
<keyword evidence="5" id="KW-0808">Transferase</keyword>
<feature type="transmembrane region" description="Helical" evidence="11">
    <location>
        <begin position="176"/>
        <end position="202"/>
    </location>
</feature>
<dbReference type="RefSeq" id="WP_220634450.1">
    <property type="nucleotide sequence ID" value="NZ_CAJQUM010000001.1"/>
</dbReference>
<dbReference type="InterPro" id="IPR036890">
    <property type="entry name" value="HATPase_C_sf"/>
</dbReference>
<sequence>MNFALLRNSLRIRLLAGTLFWIITSVLVAGWGLGQLFHQHIEAQFEAELKNHLDQLTAQLILDDQNQAQIRLPPSDPRLNKPLSGLYWQIDRIAAAGEHPVKAVLRSRSLWDESLAVPADAPADGEIHQHRIDGPEGVALRVAERAVTIDMHSFKLMVAANESLMTEPIADFKDHLWLALGILGMGLTFAASMQVFVGLAPLRSMQDALGRVRRGDARQMEGTFPNEILPLVNEFNSVLVQNAEVVERARTQAGNLAHALKTPLSVLANAANASERRDDELARLVTSQVDAVRKQVDYHLSRAQAAASVQVPGMRTTVEPVIQGLVRVMQCVHADRWLDFVVLSDQANLAFRGEEQDLQEMLGNLIDNASKWARSRIEIRVKEESGKLRISVDDDGNGIAEAERDSVIKRGVRADEQVPGTGLGLAITADLARMYGGDLLLAKSSLGGLQASLILPAA</sequence>
<accession>A0A916J1P9</accession>
<keyword evidence="8 11" id="KW-1133">Transmembrane helix</keyword>
<dbReference type="GO" id="GO:0004673">
    <property type="term" value="F:protein histidine kinase activity"/>
    <property type="evidence" value="ECO:0007669"/>
    <property type="project" value="UniProtKB-EC"/>
</dbReference>
<name>A0A916J1P9_9PROT</name>
<comment type="catalytic activity">
    <reaction evidence="1">
        <text>ATP + protein L-histidine = ADP + protein N-phospho-L-histidine.</text>
        <dbReference type="EC" id="2.7.13.3"/>
    </reaction>
</comment>
<reference evidence="14" key="1">
    <citation type="submission" date="2021-04" db="EMBL/GenBank/DDBJ databases">
        <authorList>
            <person name="Hornung B."/>
        </authorList>
    </citation>
    <scope>NUCLEOTIDE SEQUENCE</scope>
    <source>
        <strain evidence="14">G5G6</strain>
    </source>
</reference>
<keyword evidence="6 11" id="KW-0812">Transmembrane</keyword>
<keyword evidence="10 11" id="KW-0472">Membrane</keyword>
<evidence type="ECO:0000256" key="3">
    <source>
        <dbReference type="ARBA" id="ARBA00012438"/>
    </source>
</evidence>
<evidence type="ECO:0000256" key="5">
    <source>
        <dbReference type="ARBA" id="ARBA00022679"/>
    </source>
</evidence>
<dbReference type="InterPro" id="IPR003594">
    <property type="entry name" value="HATPase_dom"/>
</dbReference>